<evidence type="ECO:0000313" key="1">
    <source>
        <dbReference type="Ensembl" id="ENSMMUP00000073892.1"/>
    </source>
</evidence>
<dbReference type="InParanoid" id="A0A5F8AAA8"/>
<keyword evidence="2" id="KW-1185">Reference proteome</keyword>
<dbReference type="SMR" id="A0A5F8AAA8"/>
<dbReference type="AlphaFoldDB" id="A0A5F8AAA8"/>
<sequence>QAQIYSSSCVGHVWVLVSCAHTNTQDKHPRGGRPSFLLPLGDWLTLKCRLLLSLADFLMDKIKDQRSHVSSFAPRLMYQSVLCQCLNTQHISPVRWELPFPQSPSVLSSLSSGLVILPSHSQRFRQSLFLPRPLVHSFSFSSLRCISSFELQHFFLRRMSDLQSFFQLVGGLRDGGRQAHSQSNSLASDSRGLHQNYASETHSPDVQTSPSESLSIVFCGLLESPSLHARPIPATQEAETETLQIYSLNIFDLYQLSRSAEKTGIAPGAVQEVFRVF</sequence>
<proteinExistence type="predicted"/>
<reference evidence="1" key="2">
    <citation type="submission" date="2019-01" db="EMBL/GenBank/DDBJ databases">
        <authorList>
            <person name="Graves T."/>
            <person name="Eichler E.E."/>
            <person name="Wilson R.K."/>
        </authorList>
    </citation>
    <scope>NUCLEOTIDE SEQUENCE [LARGE SCALE GENOMIC DNA]</scope>
    <source>
        <strain evidence="1">17573</strain>
    </source>
</reference>
<dbReference type="Proteomes" id="UP000006718">
    <property type="component" value="Chromosome 19"/>
</dbReference>
<evidence type="ECO:0000313" key="2">
    <source>
        <dbReference type="Proteomes" id="UP000006718"/>
    </source>
</evidence>
<organism evidence="1 2">
    <name type="scientific">Macaca mulatta</name>
    <name type="common">Rhesus macaque</name>
    <dbReference type="NCBI Taxonomy" id="9544"/>
    <lineage>
        <taxon>Eukaryota</taxon>
        <taxon>Metazoa</taxon>
        <taxon>Chordata</taxon>
        <taxon>Craniata</taxon>
        <taxon>Vertebrata</taxon>
        <taxon>Euteleostomi</taxon>
        <taxon>Mammalia</taxon>
        <taxon>Eutheria</taxon>
        <taxon>Euarchontoglires</taxon>
        <taxon>Primates</taxon>
        <taxon>Haplorrhini</taxon>
        <taxon>Catarrhini</taxon>
        <taxon>Cercopithecidae</taxon>
        <taxon>Cercopithecinae</taxon>
        <taxon>Macaca</taxon>
    </lineage>
</organism>
<name>A0A5F8AAA8_MACMU</name>
<protein>
    <submittedName>
        <fullName evidence="1">Uncharacterized protein</fullName>
    </submittedName>
</protein>
<reference evidence="1" key="4">
    <citation type="submission" date="2025-09" db="UniProtKB">
        <authorList>
            <consortium name="Ensembl"/>
        </authorList>
    </citation>
    <scope>IDENTIFICATION</scope>
    <source>
        <strain evidence="1">17573</strain>
    </source>
</reference>
<accession>A0A5F8AAA8</accession>
<dbReference type="Ensembl" id="ENSMMUT00000099271.1">
    <property type="protein sequence ID" value="ENSMMUP00000073892.1"/>
    <property type="gene ID" value="ENSMMUG00000054609.1"/>
</dbReference>
<reference evidence="2" key="1">
    <citation type="journal article" date="2007" name="Science">
        <title>Evolutionary and biomedical insights from the rhesus macaque genome.</title>
        <authorList>
            <person name="Gibbs R.A."/>
            <person name="Rogers J."/>
            <person name="Katze M.G."/>
            <person name="Bumgarner R."/>
            <person name="Weinstock G.M."/>
            <person name="Mardis E.R."/>
            <person name="Remington K.A."/>
            <person name="Strausberg R.L."/>
            <person name="Venter J.C."/>
            <person name="Wilson R.K."/>
            <person name="Batzer M.A."/>
            <person name="Bustamante C.D."/>
            <person name="Eichler E.E."/>
            <person name="Hahn M.W."/>
            <person name="Hardison R.C."/>
            <person name="Makova K.D."/>
            <person name="Miller W."/>
            <person name="Milosavljevic A."/>
            <person name="Palermo R.E."/>
            <person name="Siepel A."/>
            <person name="Sikela J.M."/>
            <person name="Attaway T."/>
            <person name="Bell S."/>
            <person name="Bernard K.E."/>
            <person name="Buhay C.J."/>
            <person name="Chandrabose M.N."/>
            <person name="Dao M."/>
            <person name="Davis C."/>
            <person name="Delehaunty K.D."/>
            <person name="Ding Y."/>
            <person name="Dinh H.H."/>
            <person name="Dugan-Rocha S."/>
            <person name="Fulton L.A."/>
            <person name="Gabisi R.A."/>
            <person name="Garner T.T."/>
            <person name="Godfrey J."/>
            <person name="Hawes A.C."/>
            <person name="Hernandez J."/>
            <person name="Hines S."/>
            <person name="Holder M."/>
            <person name="Hume J."/>
            <person name="Jhangiani S.N."/>
            <person name="Joshi V."/>
            <person name="Khan Z.M."/>
            <person name="Kirkness E.F."/>
            <person name="Cree A."/>
            <person name="Fowler R.G."/>
            <person name="Lee S."/>
            <person name="Lewis L.R."/>
            <person name="Li Z."/>
            <person name="Liu Y.-S."/>
            <person name="Moore S.M."/>
            <person name="Muzny D."/>
            <person name="Nazareth L.V."/>
            <person name="Ngo D.N."/>
            <person name="Okwuonu G.O."/>
            <person name="Pai G."/>
            <person name="Parker D."/>
            <person name="Paul H.A."/>
            <person name="Pfannkoch C."/>
            <person name="Pohl C.S."/>
            <person name="Rogers Y.-H.C."/>
            <person name="Ruiz S.J."/>
            <person name="Sabo A."/>
            <person name="Santibanez J."/>
            <person name="Schneider B.W."/>
            <person name="Smith S.M."/>
            <person name="Sodergren E."/>
            <person name="Svatek A.F."/>
            <person name="Utterback T.R."/>
            <person name="Vattathil S."/>
            <person name="Warren W."/>
            <person name="White C.S."/>
            <person name="Chinwalla A.T."/>
            <person name="Feng Y."/>
            <person name="Halpern A.L."/>
            <person name="Hillier L.W."/>
            <person name="Huang X."/>
            <person name="Minx P."/>
            <person name="Nelson J.O."/>
            <person name="Pepin K.H."/>
            <person name="Qin X."/>
            <person name="Sutton G.G."/>
            <person name="Venter E."/>
            <person name="Walenz B.P."/>
            <person name="Wallis J.W."/>
            <person name="Worley K.C."/>
            <person name="Yang S.-P."/>
            <person name="Jones S.M."/>
            <person name="Marra M.A."/>
            <person name="Rocchi M."/>
            <person name="Schein J.E."/>
            <person name="Baertsch R."/>
            <person name="Clarke L."/>
            <person name="Csuros M."/>
            <person name="Glasscock J."/>
            <person name="Harris R.A."/>
            <person name="Havlak P."/>
            <person name="Jackson A.R."/>
            <person name="Jiang H."/>
            <person name="Liu Y."/>
            <person name="Messina D.N."/>
            <person name="Shen Y."/>
            <person name="Song H.X.-Z."/>
            <person name="Wylie T."/>
            <person name="Zhang L."/>
            <person name="Birney E."/>
            <person name="Han K."/>
            <person name="Konkel M.K."/>
            <person name="Lee J."/>
            <person name="Smit A.F.A."/>
            <person name="Ullmer B."/>
            <person name="Wang H."/>
            <person name="Xing J."/>
            <person name="Burhans R."/>
            <person name="Cheng Z."/>
            <person name="Karro J.E."/>
            <person name="Ma J."/>
            <person name="Raney B."/>
            <person name="She X."/>
            <person name="Cox M.J."/>
            <person name="Demuth J.P."/>
            <person name="Dumas L.J."/>
            <person name="Han S.-G."/>
            <person name="Hopkins J."/>
            <person name="Karimpour-Fard A."/>
            <person name="Kim Y.H."/>
            <person name="Pollack J.R."/>
            <person name="Vinar T."/>
            <person name="Addo-Quaye C."/>
            <person name="Degenhardt J."/>
            <person name="Denby A."/>
            <person name="Hubisz M.J."/>
            <person name="Indap A."/>
            <person name="Kosiol C."/>
            <person name="Lahn B.T."/>
            <person name="Lawson H.A."/>
            <person name="Marklein A."/>
            <person name="Nielsen R."/>
            <person name="Vallender E.J."/>
            <person name="Clark A.G."/>
            <person name="Ferguson B."/>
            <person name="Hernandez R.D."/>
            <person name="Hirani K."/>
            <person name="Kehrer-Sawatzki H."/>
            <person name="Kolb J."/>
            <person name="Patil S."/>
            <person name="Pu L.-L."/>
            <person name="Ren Y."/>
            <person name="Smith D.G."/>
            <person name="Wheeler D.A."/>
            <person name="Schenck I."/>
            <person name="Ball E.V."/>
            <person name="Chen R."/>
            <person name="Cooper D.N."/>
            <person name="Giardine B."/>
            <person name="Hsu F."/>
            <person name="Kent W.J."/>
            <person name="Lesk A."/>
            <person name="Nelson D.L."/>
            <person name="O'brien W.E."/>
            <person name="Pruefer K."/>
            <person name="Stenson P.D."/>
            <person name="Wallace J.C."/>
            <person name="Ke H."/>
            <person name="Liu X.-M."/>
            <person name="Wang P."/>
            <person name="Xiang A.P."/>
            <person name="Yang F."/>
            <person name="Barber G.P."/>
            <person name="Haussler D."/>
            <person name="Karolchik D."/>
            <person name="Kern A.D."/>
            <person name="Kuhn R.M."/>
            <person name="Smith K.E."/>
            <person name="Zwieg A.S."/>
        </authorList>
    </citation>
    <scope>NUCLEOTIDE SEQUENCE [LARGE SCALE GENOMIC DNA]</scope>
    <source>
        <strain evidence="2">17573</strain>
    </source>
</reference>
<dbReference type="VEuPathDB" id="HostDB:ENSMMUG00000054609"/>
<reference evidence="1" key="3">
    <citation type="submission" date="2025-08" db="UniProtKB">
        <authorList>
            <consortium name="Ensembl"/>
        </authorList>
    </citation>
    <scope>IDENTIFICATION</scope>
    <source>
        <strain evidence="1">17573</strain>
    </source>
</reference>